<feature type="chain" id="PRO_5045198266" evidence="4">
    <location>
        <begin position="21"/>
        <end position="193"/>
    </location>
</feature>
<reference evidence="7" key="1">
    <citation type="journal article" date="1997" name="Nucleic Acids Res.">
        <title>tRNAscan-SE: a program for improved detection of transfer RNA genes in genomic sequence.</title>
        <authorList>
            <person name="Lowe T.M."/>
            <person name="Eddy S.R."/>
        </authorList>
    </citation>
    <scope>NUCLEOTIDE SEQUENCE [LARGE SCALE GENOMIC DNA]</scope>
</reference>
<protein>
    <submittedName>
        <fullName evidence="8">Peptidoglycan-recognition protein SD</fullName>
    </submittedName>
</protein>
<dbReference type="Gene3D" id="3.40.80.10">
    <property type="entry name" value="Peptidoglycan recognition protein-like"/>
    <property type="match status" value="1"/>
</dbReference>
<dbReference type="InterPro" id="IPR006619">
    <property type="entry name" value="PGRP_domain_met/bac"/>
</dbReference>
<dbReference type="InterPro" id="IPR036505">
    <property type="entry name" value="Amidase/PGRP_sf"/>
</dbReference>
<keyword evidence="7" id="KW-1185">Reference proteome</keyword>
<feature type="domain" description="N-acetylmuramoyl-L-alanine amidase" evidence="5">
    <location>
        <begin position="33"/>
        <end position="173"/>
    </location>
</feature>
<evidence type="ECO:0000256" key="2">
    <source>
        <dbReference type="ARBA" id="ARBA00022588"/>
    </source>
</evidence>
<feature type="domain" description="Peptidoglycan recognition protein family" evidence="6">
    <location>
        <begin position="24"/>
        <end position="167"/>
    </location>
</feature>
<evidence type="ECO:0000313" key="7">
    <source>
        <dbReference type="Proteomes" id="UP000694904"/>
    </source>
</evidence>
<name>A0ABM1PAI2_DROAR</name>
<dbReference type="RefSeq" id="XP_017864218.1">
    <property type="nucleotide sequence ID" value="XM_018008729.1"/>
</dbReference>
<evidence type="ECO:0000256" key="1">
    <source>
        <dbReference type="ARBA" id="ARBA00007553"/>
    </source>
</evidence>
<evidence type="ECO:0000256" key="3">
    <source>
        <dbReference type="ARBA" id="ARBA00022859"/>
    </source>
</evidence>
<reference evidence="8" key="3">
    <citation type="submission" date="2025-08" db="UniProtKB">
        <authorList>
            <consortium name="RefSeq"/>
        </authorList>
    </citation>
    <scope>IDENTIFICATION</scope>
    <source>
        <tissue evidence="8">Whole organism</tissue>
    </source>
</reference>
<dbReference type="InterPro" id="IPR015510">
    <property type="entry name" value="PGRP"/>
</dbReference>
<organism evidence="7 8">
    <name type="scientific">Drosophila arizonae</name>
    <name type="common">Fruit fly</name>
    <dbReference type="NCBI Taxonomy" id="7263"/>
    <lineage>
        <taxon>Eukaryota</taxon>
        <taxon>Metazoa</taxon>
        <taxon>Ecdysozoa</taxon>
        <taxon>Arthropoda</taxon>
        <taxon>Hexapoda</taxon>
        <taxon>Insecta</taxon>
        <taxon>Pterygota</taxon>
        <taxon>Neoptera</taxon>
        <taxon>Endopterygota</taxon>
        <taxon>Diptera</taxon>
        <taxon>Brachycera</taxon>
        <taxon>Muscomorpha</taxon>
        <taxon>Ephydroidea</taxon>
        <taxon>Drosophilidae</taxon>
        <taxon>Drosophila</taxon>
    </lineage>
</organism>
<dbReference type="CDD" id="cd06583">
    <property type="entry name" value="PGRP"/>
    <property type="match status" value="1"/>
</dbReference>
<comment type="similarity">
    <text evidence="1">Belongs to the N-acetylmuramoyl-L-alanine amidase 2 family.</text>
</comment>
<dbReference type="SMART" id="SM00644">
    <property type="entry name" value="Ami_2"/>
    <property type="match status" value="1"/>
</dbReference>
<feature type="signal peptide" evidence="4">
    <location>
        <begin position="1"/>
        <end position="20"/>
    </location>
</feature>
<keyword evidence="2" id="KW-0399">Innate immunity</keyword>
<dbReference type="Pfam" id="PF01510">
    <property type="entry name" value="Amidase_2"/>
    <property type="match status" value="1"/>
</dbReference>
<proteinExistence type="inferred from homology"/>
<keyword evidence="3" id="KW-0391">Immunity</keyword>
<gene>
    <name evidence="8" type="primary">LOC108614557</name>
</gene>
<evidence type="ECO:0000313" key="8">
    <source>
        <dbReference type="RefSeq" id="XP_017864218.1"/>
    </source>
</evidence>
<dbReference type="InterPro" id="IPR002502">
    <property type="entry name" value="Amidase_domain"/>
</dbReference>
<dbReference type="PANTHER" id="PTHR11022:SF75">
    <property type="entry name" value="PEPTIDOGLYCAN-RECOGNITION PROTEIN SB1-RELATED"/>
    <property type="match status" value="1"/>
</dbReference>
<dbReference type="Proteomes" id="UP000694904">
    <property type="component" value="Chromosome 4"/>
</dbReference>
<dbReference type="SMART" id="SM00701">
    <property type="entry name" value="PGRP"/>
    <property type="match status" value="1"/>
</dbReference>
<sequence length="193" mass="20429">MSSAWQALFLVVAAFTAADADPSLSIVPRADWHARPPSGPMTAMALPLGRAVIAHTAGRSCTDDQSCADQVASIQTYQMIRLKYSDISYHYLVGGNGRVYEARSPSQQGAIAAGNNANSLAIAFIGNFDLESPTDAALAAAQSLLEHAVSQGELAQNYDLLGHRQLSATKSPGDALYTVIKSWPHWSNVGDVA</sequence>
<dbReference type="PANTHER" id="PTHR11022">
    <property type="entry name" value="PEPTIDOGLYCAN RECOGNITION PROTEIN"/>
    <property type="match status" value="1"/>
</dbReference>
<dbReference type="SUPFAM" id="SSF55846">
    <property type="entry name" value="N-acetylmuramoyl-L-alanine amidase-like"/>
    <property type="match status" value="1"/>
</dbReference>
<accession>A0ABM1PAI2</accession>
<evidence type="ECO:0000256" key="4">
    <source>
        <dbReference type="SAM" id="SignalP"/>
    </source>
</evidence>
<evidence type="ECO:0000259" key="6">
    <source>
        <dbReference type="SMART" id="SM00701"/>
    </source>
</evidence>
<dbReference type="GeneID" id="108614557"/>
<reference evidence="7" key="2">
    <citation type="journal article" date="2016" name="G3 (Bethesda)">
        <title>Genome Evolution in Three Species of Cactophilic Drosophila.</title>
        <authorList>
            <person name="Sanchez-Flores A."/>
            <person name="Penazola F."/>
            <person name="Carpinteyro-Ponce J."/>
            <person name="Nazario-Yepiz N."/>
            <person name="Abreu-Goodger C."/>
            <person name="Machado C.A."/>
            <person name="Markow T.A."/>
        </authorList>
    </citation>
    <scope>NUCLEOTIDE SEQUENCE [LARGE SCALE GENOMIC DNA]</scope>
</reference>
<keyword evidence="4" id="KW-0732">Signal</keyword>
<evidence type="ECO:0000259" key="5">
    <source>
        <dbReference type="SMART" id="SM00644"/>
    </source>
</evidence>